<dbReference type="EMBL" id="JACBYR010000001">
    <property type="protein sequence ID" value="NYE81839.1"/>
    <property type="molecule type" value="Genomic_DNA"/>
</dbReference>
<feature type="chain" id="PRO_5031387667" evidence="1">
    <location>
        <begin position="26"/>
        <end position="302"/>
    </location>
</feature>
<dbReference type="Proteomes" id="UP000542125">
    <property type="component" value="Unassembled WGS sequence"/>
</dbReference>
<protein>
    <submittedName>
        <fullName evidence="2">Uncharacterized protein</fullName>
    </submittedName>
</protein>
<gene>
    <name evidence="2" type="ORF">FHW18_001110</name>
</gene>
<name>A0A7Y9LJC8_9BURK</name>
<feature type="signal peptide" evidence="1">
    <location>
        <begin position="1"/>
        <end position="25"/>
    </location>
</feature>
<evidence type="ECO:0000256" key="1">
    <source>
        <dbReference type="SAM" id="SignalP"/>
    </source>
</evidence>
<organism evidence="2 3">
    <name type="scientific">Pigmentiphaga litoralis</name>
    <dbReference type="NCBI Taxonomy" id="516702"/>
    <lineage>
        <taxon>Bacteria</taxon>
        <taxon>Pseudomonadati</taxon>
        <taxon>Pseudomonadota</taxon>
        <taxon>Betaproteobacteria</taxon>
        <taxon>Burkholderiales</taxon>
        <taxon>Alcaligenaceae</taxon>
        <taxon>Pigmentiphaga</taxon>
    </lineage>
</organism>
<accession>A0A7Y9LJC8</accession>
<keyword evidence="3" id="KW-1185">Reference proteome</keyword>
<evidence type="ECO:0000313" key="2">
    <source>
        <dbReference type="EMBL" id="NYE81839.1"/>
    </source>
</evidence>
<sequence>MMSIKTGVVGAVLGWSLAMSGMAHADVPTSREYKVLLSPSLFANQPKNASNAYLADLKAALASAGFDRTVTGTFAKNDERTVRFYDSPGSCELRAQSYSFRERVDSKRESTLKFRSTSQSAAAGVTIKGSESNASSKFEMDKTASVVAYSRSTKQDFSTGKNLNKMKDIKDLYPTATGLNVTADATMAIVSGLTIYEKTYDGATSDIGQQAAEFSVSLWYLNASATTPAVAEASFKVEEGNGDFTTKVTQRSELIFTTMTQMSSWVAPTAIPKTNWVYQYNPSFCNSPAPAGAAASSTAMPF</sequence>
<dbReference type="AlphaFoldDB" id="A0A7Y9LJC8"/>
<comment type="caution">
    <text evidence="2">The sequence shown here is derived from an EMBL/GenBank/DDBJ whole genome shotgun (WGS) entry which is preliminary data.</text>
</comment>
<reference evidence="2 3" key="1">
    <citation type="submission" date="2020-07" db="EMBL/GenBank/DDBJ databases">
        <title>Genomic Encyclopedia of Type Strains, Phase IV (KMG-V): Genome sequencing to study the core and pangenomes of soil and plant-associated prokaryotes.</title>
        <authorList>
            <person name="Whitman W."/>
        </authorList>
    </citation>
    <scope>NUCLEOTIDE SEQUENCE [LARGE SCALE GENOMIC DNA]</scope>
    <source>
        <strain evidence="2 3">SAS40</strain>
    </source>
</reference>
<keyword evidence="1" id="KW-0732">Signal</keyword>
<evidence type="ECO:0000313" key="3">
    <source>
        <dbReference type="Proteomes" id="UP000542125"/>
    </source>
</evidence>
<dbReference type="RefSeq" id="WP_179584165.1">
    <property type="nucleotide sequence ID" value="NZ_JACBYR010000001.1"/>
</dbReference>
<proteinExistence type="predicted"/>